<dbReference type="EC" id="2.7.13.3" evidence="3"/>
<gene>
    <name evidence="18" type="ordered locus">Mevan_0444</name>
</gene>
<keyword evidence="4" id="KW-1003">Cell membrane</keyword>
<dbReference type="Gene3D" id="6.10.340.10">
    <property type="match status" value="1"/>
</dbReference>
<dbReference type="SUPFAM" id="SSF103190">
    <property type="entry name" value="Sensory domain-like"/>
    <property type="match status" value="1"/>
</dbReference>
<evidence type="ECO:0000256" key="3">
    <source>
        <dbReference type="ARBA" id="ARBA00012438"/>
    </source>
</evidence>
<dbReference type="GO" id="GO:0000155">
    <property type="term" value="F:phosphorelay sensor kinase activity"/>
    <property type="evidence" value="ECO:0007669"/>
    <property type="project" value="InterPro"/>
</dbReference>
<dbReference type="RefSeq" id="WP_011972254.1">
    <property type="nucleotide sequence ID" value="NC_009634.1"/>
</dbReference>
<evidence type="ECO:0000313" key="19">
    <source>
        <dbReference type="Proteomes" id="UP000001107"/>
    </source>
</evidence>
<dbReference type="STRING" id="406327.Mevan_0444"/>
<dbReference type="GeneID" id="5325406"/>
<reference evidence="18" key="1">
    <citation type="submission" date="2007-06" db="EMBL/GenBank/DDBJ databases">
        <title>Complete sequence of Methanococcus vannielii SB.</title>
        <authorList>
            <consortium name="US DOE Joint Genome Institute"/>
            <person name="Copeland A."/>
            <person name="Lucas S."/>
            <person name="Lapidus A."/>
            <person name="Barry K."/>
            <person name="Glavina del Rio T."/>
            <person name="Dalin E."/>
            <person name="Tice H."/>
            <person name="Pitluck S."/>
            <person name="Chain P."/>
            <person name="Malfatti S."/>
            <person name="Shin M."/>
            <person name="Vergez L."/>
            <person name="Schmutz J."/>
            <person name="Larimer F."/>
            <person name="Land M."/>
            <person name="Hauser L."/>
            <person name="Kyrpides N."/>
            <person name="Anderson I."/>
            <person name="Sieprawska-Lupa M."/>
            <person name="Whitman W.B."/>
            <person name="Richardson P."/>
        </authorList>
    </citation>
    <scope>NUCLEOTIDE SEQUENCE [LARGE SCALE GENOMIC DNA]</scope>
    <source>
        <strain evidence="18">SB</strain>
    </source>
</reference>
<feature type="transmembrane region" description="Helical" evidence="15">
    <location>
        <begin position="12"/>
        <end position="33"/>
    </location>
</feature>
<dbReference type="CDD" id="cd00075">
    <property type="entry name" value="HATPase"/>
    <property type="match status" value="1"/>
</dbReference>
<evidence type="ECO:0000256" key="1">
    <source>
        <dbReference type="ARBA" id="ARBA00000085"/>
    </source>
</evidence>
<dbReference type="HOGENOM" id="CLU_000445_89_6_2"/>
<evidence type="ECO:0000256" key="2">
    <source>
        <dbReference type="ARBA" id="ARBA00004651"/>
    </source>
</evidence>
<dbReference type="InterPro" id="IPR033463">
    <property type="entry name" value="sCache_3"/>
</dbReference>
<dbReference type="GO" id="GO:0005886">
    <property type="term" value="C:plasma membrane"/>
    <property type="evidence" value="ECO:0007669"/>
    <property type="project" value="UniProtKB-SubCell"/>
</dbReference>
<dbReference type="eggNOG" id="arCOG02358">
    <property type="taxonomic scope" value="Archaea"/>
</dbReference>
<keyword evidence="6" id="KW-0808">Transferase</keyword>
<dbReference type="SMART" id="SM00387">
    <property type="entry name" value="HATPase_c"/>
    <property type="match status" value="1"/>
</dbReference>
<feature type="domain" description="HAMP" evidence="17">
    <location>
        <begin position="314"/>
        <end position="366"/>
    </location>
</feature>
<evidence type="ECO:0000256" key="11">
    <source>
        <dbReference type="ARBA" id="ARBA00022989"/>
    </source>
</evidence>
<dbReference type="InterPro" id="IPR036890">
    <property type="entry name" value="HATPase_C_sf"/>
</dbReference>
<dbReference type="Pfam" id="PF00672">
    <property type="entry name" value="HAMP"/>
    <property type="match status" value="1"/>
</dbReference>
<feature type="coiled-coil region" evidence="14">
    <location>
        <begin position="358"/>
        <end position="385"/>
    </location>
</feature>
<dbReference type="InterPro" id="IPR003661">
    <property type="entry name" value="HisK_dim/P_dom"/>
</dbReference>
<evidence type="ECO:0000256" key="8">
    <source>
        <dbReference type="ARBA" id="ARBA00022741"/>
    </source>
</evidence>
<keyword evidence="8" id="KW-0547">Nucleotide-binding</keyword>
<protein>
    <recommendedName>
        <fullName evidence="3">histidine kinase</fullName>
        <ecNumber evidence="3">2.7.13.3</ecNumber>
    </recommendedName>
</protein>
<keyword evidence="5" id="KW-0597">Phosphoprotein</keyword>
<dbReference type="PROSITE" id="PS50109">
    <property type="entry name" value="HIS_KIN"/>
    <property type="match status" value="1"/>
</dbReference>
<keyword evidence="14" id="KW-0175">Coiled coil</keyword>
<dbReference type="eggNOG" id="arCOG02322">
    <property type="taxonomic scope" value="Archaea"/>
</dbReference>
<dbReference type="SUPFAM" id="SSF47384">
    <property type="entry name" value="Homodimeric domain of signal transducing histidine kinase"/>
    <property type="match status" value="1"/>
</dbReference>
<evidence type="ECO:0000256" key="7">
    <source>
        <dbReference type="ARBA" id="ARBA00022692"/>
    </source>
</evidence>
<accession>A6UPC9</accession>
<keyword evidence="10" id="KW-0067">ATP-binding</keyword>
<feature type="transmembrane region" description="Helical" evidence="15">
    <location>
        <begin position="294"/>
        <end position="316"/>
    </location>
</feature>
<dbReference type="SUPFAM" id="SSF158472">
    <property type="entry name" value="HAMP domain-like"/>
    <property type="match status" value="1"/>
</dbReference>
<name>A6UPC9_METVS</name>
<dbReference type="SMART" id="SM00388">
    <property type="entry name" value="HisKA"/>
    <property type="match status" value="1"/>
</dbReference>
<keyword evidence="7 15" id="KW-0812">Transmembrane</keyword>
<dbReference type="PRINTS" id="PR00344">
    <property type="entry name" value="BCTRLSENSOR"/>
</dbReference>
<keyword evidence="11 15" id="KW-1133">Transmembrane helix</keyword>
<organism evidence="18 19">
    <name type="scientific">Methanococcus vannielii (strain ATCC 35089 / DSM 1224 / JCM 13029 / OCM 148 / SB)</name>
    <dbReference type="NCBI Taxonomy" id="406327"/>
    <lineage>
        <taxon>Archaea</taxon>
        <taxon>Methanobacteriati</taxon>
        <taxon>Methanobacteriota</taxon>
        <taxon>Methanomada group</taxon>
        <taxon>Methanococci</taxon>
        <taxon>Methanococcales</taxon>
        <taxon>Methanococcaceae</taxon>
        <taxon>Methanococcus</taxon>
    </lineage>
</organism>
<dbReference type="SUPFAM" id="SSF55874">
    <property type="entry name" value="ATPase domain of HSP90 chaperone/DNA topoisomerase II/histidine kinase"/>
    <property type="match status" value="1"/>
</dbReference>
<dbReference type="PANTHER" id="PTHR45528:SF1">
    <property type="entry name" value="SENSOR HISTIDINE KINASE CPXA"/>
    <property type="match status" value="1"/>
</dbReference>
<dbReference type="Proteomes" id="UP000001107">
    <property type="component" value="Chromosome"/>
</dbReference>
<dbReference type="InterPro" id="IPR050398">
    <property type="entry name" value="HssS/ArlS-like"/>
</dbReference>
<evidence type="ECO:0000256" key="5">
    <source>
        <dbReference type="ARBA" id="ARBA00022553"/>
    </source>
</evidence>
<evidence type="ECO:0000313" key="18">
    <source>
        <dbReference type="EMBL" id="ABR54351.1"/>
    </source>
</evidence>
<keyword evidence="12" id="KW-0902">Two-component regulatory system</keyword>
<evidence type="ECO:0000256" key="14">
    <source>
        <dbReference type="SAM" id="Coils"/>
    </source>
</evidence>
<dbReference type="InterPro" id="IPR005467">
    <property type="entry name" value="His_kinase_dom"/>
</dbReference>
<keyword evidence="9 18" id="KW-0418">Kinase</keyword>
<keyword evidence="19" id="KW-1185">Reference proteome</keyword>
<dbReference type="EMBL" id="CP000742">
    <property type="protein sequence ID" value="ABR54351.1"/>
    <property type="molecule type" value="Genomic_DNA"/>
</dbReference>
<dbReference type="PROSITE" id="PS50885">
    <property type="entry name" value="HAMP"/>
    <property type="match status" value="1"/>
</dbReference>
<evidence type="ECO:0000256" key="10">
    <source>
        <dbReference type="ARBA" id="ARBA00022840"/>
    </source>
</evidence>
<keyword evidence="13 15" id="KW-0472">Membrane</keyword>
<dbReference type="OrthoDB" id="342253at2157"/>
<proteinExistence type="predicted"/>
<evidence type="ECO:0000259" key="16">
    <source>
        <dbReference type="PROSITE" id="PS50109"/>
    </source>
</evidence>
<dbReference type="Pfam" id="PF00512">
    <property type="entry name" value="HisKA"/>
    <property type="match status" value="1"/>
</dbReference>
<dbReference type="InterPro" id="IPR036097">
    <property type="entry name" value="HisK_dim/P_sf"/>
</dbReference>
<evidence type="ECO:0000256" key="13">
    <source>
        <dbReference type="ARBA" id="ARBA00023136"/>
    </source>
</evidence>
<evidence type="ECO:0000256" key="15">
    <source>
        <dbReference type="SAM" id="Phobius"/>
    </source>
</evidence>
<dbReference type="Gene3D" id="1.10.287.130">
    <property type="match status" value="1"/>
</dbReference>
<dbReference type="KEGG" id="mvn:Mevan_0444"/>
<dbReference type="AlphaFoldDB" id="A6UPC9"/>
<evidence type="ECO:0000256" key="12">
    <source>
        <dbReference type="ARBA" id="ARBA00023012"/>
    </source>
</evidence>
<dbReference type="InterPro" id="IPR003660">
    <property type="entry name" value="HAMP_dom"/>
</dbReference>
<dbReference type="InterPro" id="IPR004358">
    <property type="entry name" value="Sig_transdc_His_kin-like_C"/>
</dbReference>
<evidence type="ECO:0000256" key="6">
    <source>
        <dbReference type="ARBA" id="ARBA00022679"/>
    </source>
</evidence>
<dbReference type="CDD" id="cd00082">
    <property type="entry name" value="HisKA"/>
    <property type="match status" value="1"/>
</dbReference>
<dbReference type="Pfam" id="PF17202">
    <property type="entry name" value="sCache_3_3"/>
    <property type="match status" value="1"/>
</dbReference>
<sequence>MKKNASGKIKNKLLLYSIILVIIPVLMLSYISINTASNLIDSNKEAIMDKNMGILNERFESTFVEFDVMTSYTANLNVVKDAVKRKDKEFLSDFAYNLKLESEVDLVAFTDTEGNIIQSSSENNVEINDYVKKLLKDSFTHSFEILPESEALKYNDHDLDGDALVIFALAPVYYENEVIGSVVYVDIINNENYGVEKIKESTNDEASIYLGDTVISTTITENGEYIVGKKTPEIIYGPDIPKSRYFGVFEYLGERYISKYAPISNSDGEVIGMLVVNSLESPFIAFKNKVIKELLFAGIYAMLSAVFIAFIISSSITKPILKLKESVEIFKDGNYKHRADIKTGDEIEELADSFNHMAIEVNLAHEKLKERAERIEESYDELKDRDKLKTELLSAVSHELRTPLTSIKGYLELLREGAAGKLTETQKEFIEVVYENVNRLRRHVENIKDLVKVDSLENKVKLDGVNIKNAVSEIIDNVKNFANEKNVVLLQDIDNVVIKGDRIKINQVLENLVENAISFTKPYSKVTVGGYTEGENFHLEVTDQGVGIPKEELNNIFKDFYSESFSSKVENVGDPNFGLIACKKIIEAHEGSIWVESRVGKGTTIHVLLPIYK</sequence>
<dbReference type="GO" id="GO:0005524">
    <property type="term" value="F:ATP binding"/>
    <property type="evidence" value="ECO:0007669"/>
    <property type="project" value="UniProtKB-KW"/>
</dbReference>
<dbReference type="FunFam" id="3.30.565.10:FF:000006">
    <property type="entry name" value="Sensor histidine kinase WalK"/>
    <property type="match status" value="1"/>
</dbReference>
<comment type="catalytic activity">
    <reaction evidence="1">
        <text>ATP + protein L-histidine = ADP + protein N-phospho-L-histidine.</text>
        <dbReference type="EC" id="2.7.13.3"/>
    </reaction>
</comment>
<dbReference type="InterPro" id="IPR003594">
    <property type="entry name" value="HATPase_dom"/>
</dbReference>
<dbReference type="Pfam" id="PF02518">
    <property type="entry name" value="HATPase_c"/>
    <property type="match status" value="1"/>
</dbReference>
<evidence type="ECO:0000259" key="17">
    <source>
        <dbReference type="PROSITE" id="PS50885"/>
    </source>
</evidence>
<comment type="subcellular location">
    <subcellularLocation>
        <location evidence="2">Cell membrane</location>
        <topology evidence="2">Multi-pass membrane protein</topology>
    </subcellularLocation>
</comment>
<evidence type="ECO:0000256" key="9">
    <source>
        <dbReference type="ARBA" id="ARBA00022777"/>
    </source>
</evidence>
<evidence type="ECO:0000256" key="4">
    <source>
        <dbReference type="ARBA" id="ARBA00022475"/>
    </source>
</evidence>
<dbReference type="PANTHER" id="PTHR45528">
    <property type="entry name" value="SENSOR HISTIDINE KINASE CPXA"/>
    <property type="match status" value="1"/>
</dbReference>
<dbReference type="SMART" id="SM00304">
    <property type="entry name" value="HAMP"/>
    <property type="match status" value="1"/>
</dbReference>
<dbReference type="CDD" id="cd06225">
    <property type="entry name" value="HAMP"/>
    <property type="match status" value="1"/>
</dbReference>
<feature type="domain" description="Histidine kinase" evidence="16">
    <location>
        <begin position="395"/>
        <end position="613"/>
    </location>
</feature>
<dbReference type="Gene3D" id="3.30.565.10">
    <property type="entry name" value="Histidine kinase-like ATPase, C-terminal domain"/>
    <property type="match status" value="1"/>
</dbReference>
<dbReference type="InterPro" id="IPR029151">
    <property type="entry name" value="Sensor-like_sf"/>
</dbReference>